<evidence type="ECO:0008006" key="3">
    <source>
        <dbReference type="Google" id="ProtNLM"/>
    </source>
</evidence>
<comment type="caution">
    <text evidence="1">The sequence shown here is derived from an EMBL/GenBank/DDBJ whole genome shotgun (WGS) entry which is preliminary data.</text>
</comment>
<name>A0ABQ3JYD5_9PSEU</name>
<dbReference type="EMBL" id="BNAW01000002">
    <property type="protein sequence ID" value="GHF94321.1"/>
    <property type="molecule type" value="Genomic_DNA"/>
</dbReference>
<organism evidence="1 2">
    <name type="scientific">Amycolatopsis bullii</name>
    <dbReference type="NCBI Taxonomy" id="941987"/>
    <lineage>
        <taxon>Bacteria</taxon>
        <taxon>Bacillati</taxon>
        <taxon>Actinomycetota</taxon>
        <taxon>Actinomycetes</taxon>
        <taxon>Pseudonocardiales</taxon>
        <taxon>Pseudonocardiaceae</taxon>
        <taxon>Amycolatopsis</taxon>
    </lineage>
</organism>
<evidence type="ECO:0000313" key="1">
    <source>
        <dbReference type="EMBL" id="GHF94321.1"/>
    </source>
</evidence>
<reference evidence="2" key="1">
    <citation type="journal article" date="2019" name="Int. J. Syst. Evol. Microbiol.">
        <title>The Global Catalogue of Microorganisms (GCM) 10K type strain sequencing project: providing services to taxonomists for standard genome sequencing and annotation.</title>
        <authorList>
            <consortium name="The Broad Institute Genomics Platform"/>
            <consortium name="The Broad Institute Genome Sequencing Center for Infectious Disease"/>
            <person name="Wu L."/>
            <person name="Ma J."/>
        </authorList>
    </citation>
    <scope>NUCLEOTIDE SEQUENCE [LARGE SCALE GENOMIC DNA]</scope>
    <source>
        <strain evidence="2">CGMCC 4.7680</strain>
    </source>
</reference>
<dbReference type="Gene3D" id="3.40.50.720">
    <property type="entry name" value="NAD(P)-binding Rossmann-like Domain"/>
    <property type="match status" value="1"/>
</dbReference>
<sequence>MPHSVVAGLGRSGAGLHVPVLRRLRAQFPEIFGCHSIVGFDPAAGMALRDGSVDIIADSLDRLTAFVPPGDTVVHVCTPPATRVAVLTSLAAQGFRRLVVEKPVAGDLDALAAIERLRTEHGLDVVVVTHWLAAALTWRLARLARSGEYGPLASISVRQDKPRFARASDRAHADAFEVEVPHALAVALTIAGPAELTGAGWTDPHAGPLGGAWLSVRHRGGPRTTIHSDLTSPVRRREIILRLRDTTVVGHYPVSADDHHAQLRVGAGPREVFEDEALGAFLLAAYRYFTGAAAAPPGEFAVHAAVVRLLAEARDAARSPENEPARAR</sequence>
<dbReference type="Proteomes" id="UP000649955">
    <property type="component" value="Unassembled WGS sequence"/>
</dbReference>
<dbReference type="SUPFAM" id="SSF51735">
    <property type="entry name" value="NAD(P)-binding Rossmann-fold domains"/>
    <property type="match status" value="1"/>
</dbReference>
<keyword evidence="2" id="KW-1185">Reference proteome</keyword>
<accession>A0ABQ3JYD5</accession>
<gene>
    <name evidence="1" type="ORF">GCM10017567_05990</name>
</gene>
<dbReference type="Gene3D" id="3.30.360.10">
    <property type="entry name" value="Dihydrodipicolinate Reductase, domain 2"/>
    <property type="match status" value="1"/>
</dbReference>
<evidence type="ECO:0000313" key="2">
    <source>
        <dbReference type="Proteomes" id="UP000649955"/>
    </source>
</evidence>
<dbReference type="InterPro" id="IPR036291">
    <property type="entry name" value="NAD(P)-bd_dom_sf"/>
</dbReference>
<proteinExistence type="predicted"/>
<protein>
    <recommendedName>
        <fullName evidence="3">Gfo/Idh/MocA-like oxidoreductase N-terminal domain-containing protein</fullName>
    </recommendedName>
</protein>